<dbReference type="RefSeq" id="WP_218030931.1">
    <property type="nucleotide sequence ID" value="NZ_BIFQ01000001.1"/>
</dbReference>
<proteinExistence type="predicted"/>
<organism evidence="1 2">
    <name type="scientific">Dictyobacter aurantiacus</name>
    <dbReference type="NCBI Taxonomy" id="1936993"/>
    <lineage>
        <taxon>Bacteria</taxon>
        <taxon>Bacillati</taxon>
        <taxon>Chloroflexota</taxon>
        <taxon>Ktedonobacteria</taxon>
        <taxon>Ktedonobacterales</taxon>
        <taxon>Dictyobacteraceae</taxon>
        <taxon>Dictyobacter</taxon>
    </lineage>
</organism>
<name>A0A401ZIP1_9CHLR</name>
<keyword evidence="2" id="KW-1185">Reference proteome</keyword>
<dbReference type="EMBL" id="BIFQ01000001">
    <property type="protein sequence ID" value="GCE06709.1"/>
    <property type="molecule type" value="Genomic_DNA"/>
</dbReference>
<sequence length="86" mass="10151">MKFNNIFSTSNVRNDEQQPLTTVESIEKNVELNEEELQAVNGGYGRHFRHYRRHRHHRGYGYGYGWGWGWGDGCYGDEDYGDDDDF</sequence>
<gene>
    <name evidence="1" type="ORF">KDAU_40380</name>
</gene>
<evidence type="ECO:0000313" key="2">
    <source>
        <dbReference type="Proteomes" id="UP000287224"/>
    </source>
</evidence>
<reference evidence="2" key="1">
    <citation type="submission" date="2018-12" db="EMBL/GenBank/DDBJ databases">
        <title>Tengunoibacter tsumagoiensis gen. nov., sp. nov., Dictyobacter kobayashii sp. nov., D. alpinus sp. nov., and D. joshuensis sp. nov. and description of Dictyobacteraceae fam. nov. within the order Ktedonobacterales isolated from Tengu-no-mugimeshi.</title>
        <authorList>
            <person name="Wang C.M."/>
            <person name="Zheng Y."/>
            <person name="Sakai Y."/>
            <person name="Toyoda A."/>
            <person name="Minakuchi Y."/>
            <person name="Abe K."/>
            <person name="Yokota A."/>
            <person name="Yabe S."/>
        </authorList>
    </citation>
    <scope>NUCLEOTIDE SEQUENCE [LARGE SCALE GENOMIC DNA]</scope>
    <source>
        <strain evidence="2">S-27</strain>
    </source>
</reference>
<protein>
    <submittedName>
        <fullName evidence="1">Uncharacterized protein</fullName>
    </submittedName>
</protein>
<dbReference type="AlphaFoldDB" id="A0A401ZIP1"/>
<comment type="caution">
    <text evidence="1">The sequence shown here is derived from an EMBL/GenBank/DDBJ whole genome shotgun (WGS) entry which is preliminary data.</text>
</comment>
<accession>A0A401ZIP1</accession>
<evidence type="ECO:0000313" key="1">
    <source>
        <dbReference type="EMBL" id="GCE06709.1"/>
    </source>
</evidence>
<dbReference type="Proteomes" id="UP000287224">
    <property type="component" value="Unassembled WGS sequence"/>
</dbReference>